<gene>
    <name evidence="1" type="ORF">U9M48_040373</name>
</gene>
<dbReference type="PANTHER" id="PTHR36617:SF14">
    <property type="entry name" value="REVERSE TRANSCRIPTASE ZINC-BINDING DOMAIN-CONTAINING PROTEIN"/>
    <property type="match status" value="1"/>
</dbReference>
<keyword evidence="2" id="KW-1185">Reference proteome</keyword>
<name>A0AAQ3ULX8_PASNO</name>
<dbReference type="AlphaFoldDB" id="A0AAQ3ULX8"/>
<evidence type="ECO:0000313" key="2">
    <source>
        <dbReference type="Proteomes" id="UP001341281"/>
    </source>
</evidence>
<reference evidence="1 2" key="1">
    <citation type="submission" date="2024-02" db="EMBL/GenBank/DDBJ databases">
        <title>High-quality chromosome-scale genome assembly of Pensacola bahiagrass (Paspalum notatum Flugge var. saurae).</title>
        <authorList>
            <person name="Vega J.M."/>
            <person name="Podio M."/>
            <person name="Orjuela J."/>
            <person name="Siena L.A."/>
            <person name="Pessino S.C."/>
            <person name="Combes M.C."/>
            <person name="Mariac C."/>
            <person name="Albertini E."/>
            <person name="Pupilli F."/>
            <person name="Ortiz J.P.A."/>
            <person name="Leblanc O."/>
        </authorList>
    </citation>
    <scope>NUCLEOTIDE SEQUENCE [LARGE SCALE GENOMIC DNA]</scope>
    <source>
        <strain evidence="1">R1</strain>
        <tissue evidence="1">Leaf</tissue>
    </source>
</reference>
<protein>
    <submittedName>
        <fullName evidence="1">Uncharacterized protein</fullName>
    </submittedName>
</protein>
<dbReference type="PANTHER" id="PTHR36617">
    <property type="entry name" value="PROTEIN, PUTATIVE-RELATED"/>
    <property type="match status" value="1"/>
</dbReference>
<sequence length="222" mass="25398">MCEPKDQGGLGILDLNTKNIALLSKWLYKLPMGCGMGSKPLAQVEWKIEDSHFWSCLMRVKQDFLRFGAFLVKYGFQEDNWLSGTLLKDQYHSLYNIARPKFSTIADVLSASPPSISWRRQLFGPNFDCLERFIVTYQWSCVVSRTRSLLLELNLKWEFSIKSRYFVLMLRYTPKVNKDLLETKGPLKIKIFFPLALQLGYPLVGGFAGFDCSGVADLGAEK</sequence>
<organism evidence="1 2">
    <name type="scientific">Paspalum notatum var. saurae</name>
    <dbReference type="NCBI Taxonomy" id="547442"/>
    <lineage>
        <taxon>Eukaryota</taxon>
        <taxon>Viridiplantae</taxon>
        <taxon>Streptophyta</taxon>
        <taxon>Embryophyta</taxon>
        <taxon>Tracheophyta</taxon>
        <taxon>Spermatophyta</taxon>
        <taxon>Magnoliopsida</taxon>
        <taxon>Liliopsida</taxon>
        <taxon>Poales</taxon>
        <taxon>Poaceae</taxon>
        <taxon>PACMAD clade</taxon>
        <taxon>Panicoideae</taxon>
        <taxon>Andropogonodae</taxon>
        <taxon>Paspaleae</taxon>
        <taxon>Paspalinae</taxon>
        <taxon>Paspalum</taxon>
    </lineage>
</organism>
<proteinExistence type="predicted"/>
<accession>A0AAQ3ULX8</accession>
<dbReference type="Proteomes" id="UP001341281">
    <property type="component" value="Chromosome 09"/>
</dbReference>
<dbReference type="EMBL" id="CP144753">
    <property type="protein sequence ID" value="WVZ94486.1"/>
    <property type="molecule type" value="Genomic_DNA"/>
</dbReference>
<evidence type="ECO:0000313" key="1">
    <source>
        <dbReference type="EMBL" id="WVZ94486.1"/>
    </source>
</evidence>